<organism evidence="2">
    <name type="scientific">Proboscia inermis</name>
    <dbReference type="NCBI Taxonomy" id="420281"/>
    <lineage>
        <taxon>Eukaryota</taxon>
        <taxon>Sar</taxon>
        <taxon>Stramenopiles</taxon>
        <taxon>Ochrophyta</taxon>
        <taxon>Bacillariophyta</taxon>
        <taxon>Coscinodiscophyceae</taxon>
        <taxon>Rhizosoleniophycidae</taxon>
        <taxon>Rhizosoleniales</taxon>
        <taxon>Rhizosoleniaceae</taxon>
        <taxon>Proboscia</taxon>
    </lineage>
</organism>
<reference evidence="2" key="1">
    <citation type="submission" date="2021-01" db="EMBL/GenBank/DDBJ databases">
        <authorList>
            <person name="Corre E."/>
            <person name="Pelletier E."/>
            <person name="Niang G."/>
            <person name="Scheremetjew M."/>
            <person name="Finn R."/>
            <person name="Kale V."/>
            <person name="Holt S."/>
            <person name="Cochrane G."/>
            <person name="Meng A."/>
            <person name="Brown T."/>
            <person name="Cohen L."/>
        </authorList>
    </citation>
    <scope>NUCLEOTIDE SEQUENCE</scope>
    <source>
        <strain evidence="2">CCAP1064/1</strain>
    </source>
</reference>
<dbReference type="InterPro" id="IPR002213">
    <property type="entry name" value="UDP_glucos_trans"/>
</dbReference>
<dbReference type="GO" id="GO:0008194">
    <property type="term" value="F:UDP-glycosyltransferase activity"/>
    <property type="evidence" value="ECO:0007669"/>
    <property type="project" value="InterPro"/>
</dbReference>
<protein>
    <submittedName>
        <fullName evidence="2">Uncharacterized protein</fullName>
    </submittedName>
</protein>
<evidence type="ECO:0000313" key="3">
    <source>
        <dbReference type="EMBL" id="CAD8419483.1"/>
    </source>
</evidence>
<evidence type="ECO:0000313" key="2">
    <source>
        <dbReference type="EMBL" id="CAD8419482.1"/>
    </source>
</evidence>
<sequence length="102" mass="11427">MTSVMESIIFGVPMGVLPLFGGQLDNGENVERLRCNLAFSRPDSDRTTLNAVLLYKAMCEIMEGLIIDLYISSPTGASSYLFENHIYNDQERSQIETLAYLN</sequence>
<dbReference type="SUPFAM" id="SSF53756">
    <property type="entry name" value="UDP-Glycosyltransferase/glycogen phosphorylase"/>
    <property type="match status" value="1"/>
</dbReference>
<name>A0A6T8LWA8_9STRA</name>
<dbReference type="Gene3D" id="3.40.50.2000">
    <property type="entry name" value="Glycogen Phosphorylase B"/>
    <property type="match status" value="1"/>
</dbReference>
<gene>
    <name evidence="2" type="ORF">PINE0816_LOCUS15617</name>
    <name evidence="3" type="ORF">PINE0816_LOCUS15618</name>
</gene>
<proteinExistence type="predicted"/>
<dbReference type="EMBL" id="HBEL01033267">
    <property type="protein sequence ID" value="CAD8419483.1"/>
    <property type="molecule type" value="Transcribed_RNA"/>
</dbReference>
<accession>A0A6T8LWA8</accession>
<dbReference type="EMBL" id="HBEL01033266">
    <property type="protein sequence ID" value="CAD8419482.1"/>
    <property type="molecule type" value="Transcribed_RNA"/>
</dbReference>
<evidence type="ECO:0000256" key="1">
    <source>
        <dbReference type="ARBA" id="ARBA00022679"/>
    </source>
</evidence>
<dbReference type="Pfam" id="PF00201">
    <property type="entry name" value="UDPGT"/>
    <property type="match status" value="1"/>
</dbReference>
<keyword evidence="1" id="KW-0808">Transferase</keyword>
<dbReference type="AlphaFoldDB" id="A0A6T8LWA8"/>